<name>A0A7V0T4B4_UNCW3</name>
<organism evidence="2">
    <name type="scientific">candidate division WOR-3 bacterium</name>
    <dbReference type="NCBI Taxonomy" id="2052148"/>
    <lineage>
        <taxon>Bacteria</taxon>
        <taxon>Bacteria division WOR-3</taxon>
    </lineage>
</organism>
<dbReference type="Proteomes" id="UP000885672">
    <property type="component" value="Unassembled WGS sequence"/>
</dbReference>
<keyword evidence="1" id="KW-0732">Signal</keyword>
<gene>
    <name evidence="2" type="ORF">ENN51_00115</name>
</gene>
<reference evidence="2" key="1">
    <citation type="journal article" date="2020" name="mSystems">
        <title>Genome- and Community-Level Interaction Insights into Carbon Utilization and Element Cycling Functions of Hydrothermarchaeota in Hydrothermal Sediment.</title>
        <authorList>
            <person name="Zhou Z."/>
            <person name="Liu Y."/>
            <person name="Xu W."/>
            <person name="Pan J."/>
            <person name="Luo Z.H."/>
            <person name="Li M."/>
        </authorList>
    </citation>
    <scope>NUCLEOTIDE SEQUENCE [LARGE SCALE GENOMIC DNA]</scope>
    <source>
        <strain evidence="2">SpSt-1182</strain>
    </source>
</reference>
<dbReference type="SUPFAM" id="SSF50939">
    <property type="entry name" value="Sialidases"/>
    <property type="match status" value="1"/>
</dbReference>
<proteinExistence type="predicted"/>
<dbReference type="EMBL" id="DSBX01000005">
    <property type="protein sequence ID" value="HDQ98681.1"/>
    <property type="molecule type" value="Genomic_DNA"/>
</dbReference>
<dbReference type="AlphaFoldDB" id="A0A7V0T4B4"/>
<sequence>MALLIPVYLSLVAFAASSPPAGLCADTAGWTTRDRQVLGTANRYFVNDPARGLHAVWKHDTGSISYNFRPRGRAWRWPGGTIVNQRPRNLGGMDVDLVSGRALLGTDYISRGSPRGSFYRDSAPGAGRFLETYLGRGWRQVLAATQRYGWARFAALRNDSVSYLLQLSHRRLGASSMFPTHSVTGARNSSRFCYLWTQGEHPDVGALMLKETPNNGQNWYVTVNLSDSSRIPQSRAPHGGQAVYDSIQLYVVTAFTDGEDPNHSELWCYAKYETPEWYRIHEHRVPDTLRLGEFALAAGRPTMGRNPRTGELFVAWEQFDADNIEPATGLARADIWVARSQDRGRSWGTPVRLTGPDSMSRRFPYLADIVDDTLRILCFADRYAGFSEQGQGPLTMNPVLVLSLPADELPSAVVSRLPLELDNDRPQLRPTISRRGFDLSAPGPAIIRAYCPAGRLRAESRVVSPVRNWGQELEPGVWFVDVIFDSRGRESGVPATAKRTFRVVRLP</sequence>
<feature type="chain" id="PRO_5031230666" evidence="1">
    <location>
        <begin position="16"/>
        <end position="507"/>
    </location>
</feature>
<protein>
    <submittedName>
        <fullName evidence="2">Exo-alpha-sialidase</fullName>
    </submittedName>
</protein>
<dbReference type="CDD" id="cd15482">
    <property type="entry name" value="Sialidase_non-viral"/>
    <property type="match status" value="1"/>
</dbReference>
<evidence type="ECO:0000313" key="2">
    <source>
        <dbReference type="EMBL" id="HDQ98681.1"/>
    </source>
</evidence>
<accession>A0A7V0T4B4</accession>
<comment type="caution">
    <text evidence="2">The sequence shown here is derived from an EMBL/GenBank/DDBJ whole genome shotgun (WGS) entry which is preliminary data.</text>
</comment>
<dbReference type="InterPro" id="IPR036278">
    <property type="entry name" value="Sialidase_sf"/>
</dbReference>
<feature type="signal peptide" evidence="1">
    <location>
        <begin position="1"/>
        <end position="15"/>
    </location>
</feature>
<evidence type="ECO:0000256" key="1">
    <source>
        <dbReference type="SAM" id="SignalP"/>
    </source>
</evidence>